<feature type="repeat" description="TPR" evidence="4">
    <location>
        <begin position="160"/>
        <end position="193"/>
    </location>
</feature>
<dbReference type="Pfam" id="PF13424">
    <property type="entry name" value="TPR_12"/>
    <property type="match status" value="2"/>
</dbReference>
<reference evidence="8" key="1">
    <citation type="journal article" date="2019" name="Int. J. Syst. Evol. Microbiol.">
        <title>The Global Catalogue of Microorganisms (GCM) 10K type strain sequencing project: providing services to taxonomists for standard genome sequencing and annotation.</title>
        <authorList>
            <consortium name="The Broad Institute Genomics Platform"/>
            <consortium name="The Broad Institute Genome Sequencing Center for Infectious Disease"/>
            <person name="Wu L."/>
            <person name="Ma J."/>
        </authorList>
    </citation>
    <scope>NUCLEOTIDE SEQUENCE [LARGE SCALE GENOMIC DNA]</scope>
    <source>
        <strain evidence="8">CCUG 56752</strain>
    </source>
</reference>
<evidence type="ECO:0000256" key="1">
    <source>
        <dbReference type="ARBA" id="ARBA00000085"/>
    </source>
</evidence>
<dbReference type="SMART" id="SM00388">
    <property type="entry name" value="HisKA"/>
    <property type="match status" value="1"/>
</dbReference>
<dbReference type="InterPro" id="IPR019734">
    <property type="entry name" value="TPR_rpt"/>
</dbReference>
<dbReference type="PROSITE" id="PS51257">
    <property type="entry name" value="PROKAR_LIPOPROTEIN"/>
    <property type="match status" value="1"/>
</dbReference>
<gene>
    <name evidence="7" type="ORF">ACFQ0R_05260</name>
</gene>
<evidence type="ECO:0000313" key="7">
    <source>
        <dbReference type="EMBL" id="MFD0932006.1"/>
    </source>
</evidence>
<dbReference type="SMART" id="SM00387">
    <property type="entry name" value="HATPase_c"/>
    <property type="match status" value="1"/>
</dbReference>
<evidence type="ECO:0000256" key="2">
    <source>
        <dbReference type="ARBA" id="ARBA00012438"/>
    </source>
</evidence>
<dbReference type="InterPro" id="IPR005467">
    <property type="entry name" value="His_kinase_dom"/>
</dbReference>
<dbReference type="CDD" id="cd00082">
    <property type="entry name" value="HisKA"/>
    <property type="match status" value="1"/>
</dbReference>
<sequence length="794" mass="90014">MKSLYTLTICLFLSISCYGNNSKIDSLKTELAKVKLDTTKVNIYNEIAVQFIDVSYDSILPYSQKALNLSKKIKFPKGKGIALKNQSIYYFFAGNQAESRKKIEEAILVFKEIENDHLLGEAYQRYGLLLKNYGNTNEAIDKYQTAIGYFEKINDQNSIADNLINLGNVYQNQGEFDKALAVYSDAKEVNKELEDLGIRASILTGEGVIAENKGNFNIAVQKLSESLELFKALGETRLVLGMYNNLANVSRKQGNYLVAIEYFENALSTAKEMNNPRLQGIILNNLANAYLDLDDDDKAASLYKEAIGVIKDVDRTTYANLLANLAIIQTNQKQYHTALQSLDSSLTIYREQGNKIYIANALSNIAYNHLKLENLSEAKNFYKEGKFIAEEMDDKYTCTSIYNGLGEVSLKENKLDSAYFYAEKALAISREIEALPEEYSAAELLYNISKSEGNDSEALNYLEIFTKLKDSLFDEEKSKALGKLEAELSFKSLKEQMELETQKQNLENKYKVDQREDFIIGLSISSLALILFVVLLLYIRKNKTKTNRLLHLKNKEIETQNIKLNESNLQKNKLFSIISHDLRSPVNSLSQIFDMYVSGQISEEEFKDWLPEINKNLTSTRHLIDNLLKWASESLNESQVEKTVIPLQQEVESMKEFFSSSLKNKNITLKNKVPEDLEIYMDSNALKLVIRNLISNAIKFCNPEDEISVSALRQGGYDRICIQDTGVGMKQDQARRLFNNSSIISSVGTQKEEGKGIGTVLCRTFVEENGGTIWVDYSEEHLGTRICFEVPVKE</sequence>
<dbReference type="SUPFAM" id="SSF48452">
    <property type="entry name" value="TPR-like"/>
    <property type="match status" value="3"/>
</dbReference>
<keyword evidence="5" id="KW-1133">Transmembrane helix</keyword>
<dbReference type="PROSITE" id="PS50005">
    <property type="entry name" value="TPR"/>
    <property type="match status" value="1"/>
</dbReference>
<keyword evidence="5" id="KW-0472">Membrane</keyword>
<evidence type="ECO:0000256" key="5">
    <source>
        <dbReference type="SAM" id="Phobius"/>
    </source>
</evidence>
<feature type="domain" description="Histidine kinase" evidence="6">
    <location>
        <begin position="577"/>
        <end position="794"/>
    </location>
</feature>
<comment type="catalytic activity">
    <reaction evidence="1">
        <text>ATP + protein L-histidine = ADP + protein N-phospho-L-histidine.</text>
        <dbReference type="EC" id="2.7.13.3"/>
    </reaction>
</comment>
<accession>A0ABW3GT95</accession>
<keyword evidence="5" id="KW-0812">Transmembrane</keyword>
<dbReference type="SMART" id="SM00028">
    <property type="entry name" value="TPR"/>
    <property type="match status" value="9"/>
</dbReference>
<dbReference type="InterPro" id="IPR003661">
    <property type="entry name" value="HisK_dim/P_dom"/>
</dbReference>
<evidence type="ECO:0000256" key="3">
    <source>
        <dbReference type="ARBA" id="ARBA00022553"/>
    </source>
</evidence>
<keyword evidence="4" id="KW-0802">TPR repeat</keyword>
<dbReference type="Gene3D" id="1.25.40.10">
    <property type="entry name" value="Tetratricopeptide repeat domain"/>
    <property type="match status" value="2"/>
</dbReference>
<dbReference type="Pfam" id="PF13176">
    <property type="entry name" value="TPR_7"/>
    <property type="match status" value="1"/>
</dbReference>
<feature type="transmembrane region" description="Helical" evidence="5">
    <location>
        <begin position="518"/>
        <end position="539"/>
    </location>
</feature>
<keyword evidence="8" id="KW-1185">Reference proteome</keyword>
<organism evidence="7 8">
    <name type="scientific">Psychroflexus salinarum</name>
    <dbReference type="NCBI Taxonomy" id="546024"/>
    <lineage>
        <taxon>Bacteria</taxon>
        <taxon>Pseudomonadati</taxon>
        <taxon>Bacteroidota</taxon>
        <taxon>Flavobacteriia</taxon>
        <taxon>Flavobacteriales</taxon>
        <taxon>Flavobacteriaceae</taxon>
        <taxon>Psychroflexus</taxon>
    </lineage>
</organism>
<dbReference type="Gene3D" id="1.10.287.130">
    <property type="match status" value="1"/>
</dbReference>
<protein>
    <recommendedName>
        <fullName evidence="2">histidine kinase</fullName>
        <ecNumber evidence="2">2.7.13.3</ecNumber>
    </recommendedName>
</protein>
<dbReference type="Pfam" id="PF02518">
    <property type="entry name" value="HATPase_c"/>
    <property type="match status" value="1"/>
</dbReference>
<dbReference type="SUPFAM" id="SSF47384">
    <property type="entry name" value="Homodimeric domain of signal transducing histidine kinase"/>
    <property type="match status" value="1"/>
</dbReference>
<dbReference type="RefSeq" id="WP_379657329.1">
    <property type="nucleotide sequence ID" value="NZ_JBHTIV010000005.1"/>
</dbReference>
<dbReference type="Gene3D" id="3.30.565.10">
    <property type="entry name" value="Histidine kinase-like ATPase, C-terminal domain"/>
    <property type="match status" value="1"/>
</dbReference>
<dbReference type="EMBL" id="JBHTIV010000005">
    <property type="protein sequence ID" value="MFD0932006.1"/>
    <property type="molecule type" value="Genomic_DNA"/>
</dbReference>
<dbReference type="PANTHER" id="PTHR43547">
    <property type="entry name" value="TWO-COMPONENT HISTIDINE KINASE"/>
    <property type="match status" value="1"/>
</dbReference>
<name>A0ABW3GT95_9FLAO</name>
<dbReference type="InterPro" id="IPR003594">
    <property type="entry name" value="HATPase_dom"/>
</dbReference>
<dbReference type="SUPFAM" id="SSF55874">
    <property type="entry name" value="ATPase domain of HSP90 chaperone/DNA topoisomerase II/histidine kinase"/>
    <property type="match status" value="1"/>
</dbReference>
<dbReference type="PRINTS" id="PR00344">
    <property type="entry name" value="BCTRLSENSOR"/>
</dbReference>
<dbReference type="InterPro" id="IPR036890">
    <property type="entry name" value="HATPase_C_sf"/>
</dbReference>
<dbReference type="EC" id="2.7.13.3" evidence="2"/>
<comment type="caution">
    <text evidence="7">The sequence shown here is derived from an EMBL/GenBank/DDBJ whole genome shotgun (WGS) entry which is preliminary data.</text>
</comment>
<dbReference type="PROSITE" id="PS50109">
    <property type="entry name" value="HIS_KIN"/>
    <property type="match status" value="1"/>
</dbReference>
<keyword evidence="3" id="KW-0597">Phosphoprotein</keyword>
<dbReference type="InterPro" id="IPR004358">
    <property type="entry name" value="Sig_transdc_His_kin-like_C"/>
</dbReference>
<evidence type="ECO:0000256" key="4">
    <source>
        <dbReference type="PROSITE-ProRule" id="PRU00339"/>
    </source>
</evidence>
<evidence type="ECO:0000259" key="6">
    <source>
        <dbReference type="PROSITE" id="PS50109"/>
    </source>
</evidence>
<dbReference type="Proteomes" id="UP001597049">
    <property type="component" value="Unassembled WGS sequence"/>
</dbReference>
<dbReference type="InterPro" id="IPR011990">
    <property type="entry name" value="TPR-like_helical_dom_sf"/>
</dbReference>
<proteinExistence type="predicted"/>
<evidence type="ECO:0000313" key="8">
    <source>
        <dbReference type="Proteomes" id="UP001597049"/>
    </source>
</evidence>
<dbReference type="PANTHER" id="PTHR43547:SF2">
    <property type="entry name" value="HYBRID SIGNAL TRANSDUCTION HISTIDINE KINASE C"/>
    <property type="match status" value="1"/>
</dbReference>
<dbReference type="InterPro" id="IPR036097">
    <property type="entry name" value="HisK_dim/P_sf"/>
</dbReference>